<evidence type="ECO:0000256" key="1">
    <source>
        <dbReference type="ARBA" id="ARBA00022723"/>
    </source>
</evidence>
<evidence type="ECO:0000313" key="6">
    <source>
        <dbReference type="EMBL" id="CAI5446214.1"/>
    </source>
</evidence>
<dbReference type="EMBL" id="CANHGI010000003">
    <property type="protein sequence ID" value="CAI5446214.1"/>
    <property type="molecule type" value="Genomic_DNA"/>
</dbReference>
<dbReference type="Proteomes" id="UP001152747">
    <property type="component" value="Unassembled WGS sequence"/>
</dbReference>
<reference evidence="6" key="1">
    <citation type="submission" date="2022-11" db="EMBL/GenBank/DDBJ databases">
        <authorList>
            <person name="Kikuchi T."/>
        </authorList>
    </citation>
    <scope>NUCLEOTIDE SEQUENCE</scope>
    <source>
        <strain evidence="6">PS1010</strain>
    </source>
</reference>
<dbReference type="OrthoDB" id="5772480at2759"/>
<evidence type="ECO:0000256" key="2">
    <source>
        <dbReference type="ARBA" id="ARBA00022771"/>
    </source>
</evidence>
<dbReference type="PANTHER" id="PTHR15710">
    <property type="entry name" value="E3 UBIQUITIN-PROTEIN LIGASE PRAJA"/>
    <property type="match status" value="1"/>
</dbReference>
<evidence type="ECO:0000256" key="4">
    <source>
        <dbReference type="PROSITE-ProRule" id="PRU00175"/>
    </source>
</evidence>
<dbReference type="InterPro" id="IPR001841">
    <property type="entry name" value="Znf_RING"/>
</dbReference>
<dbReference type="GO" id="GO:0005737">
    <property type="term" value="C:cytoplasm"/>
    <property type="evidence" value="ECO:0007669"/>
    <property type="project" value="TreeGrafter"/>
</dbReference>
<dbReference type="PROSITE" id="PS50089">
    <property type="entry name" value="ZF_RING_2"/>
    <property type="match status" value="1"/>
</dbReference>
<organism evidence="6 7">
    <name type="scientific">Caenorhabditis angaria</name>
    <dbReference type="NCBI Taxonomy" id="860376"/>
    <lineage>
        <taxon>Eukaryota</taxon>
        <taxon>Metazoa</taxon>
        <taxon>Ecdysozoa</taxon>
        <taxon>Nematoda</taxon>
        <taxon>Chromadorea</taxon>
        <taxon>Rhabditida</taxon>
        <taxon>Rhabditina</taxon>
        <taxon>Rhabditomorpha</taxon>
        <taxon>Rhabditoidea</taxon>
        <taxon>Rhabditidae</taxon>
        <taxon>Peloderinae</taxon>
        <taxon>Caenorhabditis</taxon>
    </lineage>
</organism>
<evidence type="ECO:0000256" key="3">
    <source>
        <dbReference type="ARBA" id="ARBA00022833"/>
    </source>
</evidence>
<accession>A0A9P1MZQ4</accession>
<keyword evidence="3" id="KW-0862">Zinc</keyword>
<dbReference type="PANTHER" id="PTHR15710:SF243">
    <property type="entry name" value="E3 UBIQUITIN-PROTEIN LIGASE PRAJA-2 ISOFORM X1"/>
    <property type="match status" value="1"/>
</dbReference>
<keyword evidence="2 4" id="KW-0863">Zinc-finger</keyword>
<protein>
    <recommendedName>
        <fullName evidence="5">RING-type domain-containing protein</fullName>
    </recommendedName>
</protein>
<dbReference type="GO" id="GO:0061630">
    <property type="term" value="F:ubiquitin protein ligase activity"/>
    <property type="evidence" value="ECO:0007669"/>
    <property type="project" value="TreeGrafter"/>
</dbReference>
<sequence>MQSDYHREHNVDPNEEPRPRYTIYEMLSMSAEQIEGLRQNEIIGIFEALGLPSGNQKNSSMKEFEKFKKHDCGEILDEQAQCTICLDVVARPHEDQSDAELARVIVKTPCNHYYHYKCAKMWYEQSKSCPHCRTEIKSDRELEDEIRQANLDELHDSMFS</sequence>
<keyword evidence="7" id="KW-1185">Reference proteome</keyword>
<dbReference type="Pfam" id="PF13639">
    <property type="entry name" value="zf-RING_2"/>
    <property type="match status" value="1"/>
</dbReference>
<gene>
    <name evidence="6" type="ORF">CAMP_LOCUS8851</name>
</gene>
<dbReference type="InterPro" id="IPR013083">
    <property type="entry name" value="Znf_RING/FYVE/PHD"/>
</dbReference>
<proteinExistence type="predicted"/>
<dbReference type="Gene3D" id="3.30.40.10">
    <property type="entry name" value="Zinc/RING finger domain, C3HC4 (zinc finger)"/>
    <property type="match status" value="1"/>
</dbReference>
<dbReference type="SMART" id="SM00184">
    <property type="entry name" value="RING"/>
    <property type="match status" value="1"/>
</dbReference>
<comment type="caution">
    <text evidence="6">The sequence shown here is derived from an EMBL/GenBank/DDBJ whole genome shotgun (WGS) entry which is preliminary data.</text>
</comment>
<dbReference type="AlphaFoldDB" id="A0A9P1MZQ4"/>
<dbReference type="GO" id="GO:0008270">
    <property type="term" value="F:zinc ion binding"/>
    <property type="evidence" value="ECO:0007669"/>
    <property type="project" value="UniProtKB-KW"/>
</dbReference>
<evidence type="ECO:0000313" key="7">
    <source>
        <dbReference type="Proteomes" id="UP001152747"/>
    </source>
</evidence>
<keyword evidence="1" id="KW-0479">Metal-binding</keyword>
<evidence type="ECO:0000259" key="5">
    <source>
        <dbReference type="PROSITE" id="PS50089"/>
    </source>
</evidence>
<name>A0A9P1MZQ4_9PELO</name>
<dbReference type="GO" id="GO:0016567">
    <property type="term" value="P:protein ubiquitination"/>
    <property type="evidence" value="ECO:0007669"/>
    <property type="project" value="TreeGrafter"/>
</dbReference>
<feature type="domain" description="RING-type" evidence="5">
    <location>
        <begin position="82"/>
        <end position="133"/>
    </location>
</feature>
<dbReference type="SUPFAM" id="SSF57850">
    <property type="entry name" value="RING/U-box"/>
    <property type="match status" value="1"/>
</dbReference>